<gene>
    <name evidence="1" type="ORF">JYE49_04805</name>
</gene>
<sequence length="479" mass="53396">MIMLFTSVSVSFAAKSKDPTPTAEPIPQPTLSPDAPEYDKEHPENLSPDQLYALSAVLMTQDKGEVIFEKDADERRYPASMTKILTVLIALMFVDDLDETVTVSQTAVNVPPDSSTMYLKVDEEIRLIDVIYGTMLLSANDGANVIAEAVSGDIPRFVDLMNRTAETLGCINTHFVNPHGYHDDNHYSTARDMAVIAREAMKNETFREIVGTTSYQLPRTNKQRARTITTKTEYMLTGSEESPNQYYYEYATGIKTGSHSHSGYCFAGAASKDGVDLISVVMFTGRKARWADTIKLMNYGFSQYVSVTPVDLYNMRPIKLSTSNYSTSDPDNGEITLVCSPVGENAQIVTTQSDVNRMADNLRDYVAFDFRGDLQAPIQAGEEIGTMTWYNDKGEPFVYSLTSSRSVEKRDNAPKTIDEIIAETYADPNPFPPFNFEFVLILFGPPLVLIGIIAFLVISRKKRSGHKMRAPKPVNRYVK</sequence>
<accession>A0AC61MY70</accession>
<reference evidence="1" key="1">
    <citation type="submission" date="2021-01" db="EMBL/GenBank/DDBJ databases">
        <title>Complete genome sequence of Clostridiales bacterium R-7.</title>
        <authorList>
            <person name="Mahoney-Kurpe S.C."/>
            <person name="Palevich N."/>
            <person name="Koike S."/>
            <person name="Moon C.D."/>
            <person name="Attwood G.T."/>
        </authorList>
    </citation>
    <scope>NUCLEOTIDE SEQUENCE</scope>
    <source>
        <strain evidence="1">R-7</strain>
    </source>
</reference>
<name>A0AC61MY70_9FIRM</name>
<keyword evidence="2" id="KW-1185">Reference proteome</keyword>
<evidence type="ECO:0000313" key="2">
    <source>
        <dbReference type="Proteomes" id="UP000682782"/>
    </source>
</evidence>
<proteinExistence type="predicted"/>
<organism evidence="1 2">
    <name type="scientific">Aristaeella hokkaidonensis</name>
    <dbReference type="NCBI Taxonomy" id="3046382"/>
    <lineage>
        <taxon>Bacteria</taxon>
        <taxon>Bacillati</taxon>
        <taxon>Bacillota</taxon>
        <taxon>Clostridia</taxon>
        <taxon>Eubacteriales</taxon>
        <taxon>Aristaeellaceae</taxon>
        <taxon>Aristaeella</taxon>
    </lineage>
</organism>
<keyword evidence="1" id="KW-0121">Carboxypeptidase</keyword>
<evidence type="ECO:0000313" key="1">
    <source>
        <dbReference type="EMBL" id="QUC68020.1"/>
    </source>
</evidence>
<keyword evidence="1" id="KW-0378">Hydrolase</keyword>
<keyword evidence="1" id="KW-0645">Protease</keyword>
<dbReference type="EMBL" id="CP068393">
    <property type="protein sequence ID" value="QUC68020.1"/>
    <property type="molecule type" value="Genomic_DNA"/>
</dbReference>
<dbReference type="Proteomes" id="UP000682782">
    <property type="component" value="Chromosome"/>
</dbReference>
<protein>
    <submittedName>
        <fullName evidence="1">D-alanyl-D-alanine carboxypeptidase</fullName>
    </submittedName>
</protein>